<evidence type="ECO:0000313" key="3">
    <source>
        <dbReference type="EMBL" id="SFC18744.1"/>
    </source>
</evidence>
<protein>
    <submittedName>
        <fullName evidence="3">Type VI secretion system protein ImpC</fullName>
    </submittedName>
</protein>
<name>A0A1I1H481_9GAMM</name>
<dbReference type="Proteomes" id="UP000199058">
    <property type="component" value="Unassembled WGS sequence"/>
</dbReference>
<dbReference type="PANTHER" id="PTHR35565">
    <property type="entry name" value="CYTOPLASMIC PROTEIN-RELATED"/>
    <property type="match status" value="1"/>
</dbReference>
<dbReference type="Pfam" id="PF18945">
    <property type="entry name" value="VipB_2"/>
    <property type="match status" value="1"/>
</dbReference>
<dbReference type="STRING" id="1122252.SAMN05660443_1794"/>
<keyword evidence="4" id="KW-1185">Reference proteome</keyword>
<reference evidence="3 4" key="1">
    <citation type="submission" date="2016-10" db="EMBL/GenBank/DDBJ databases">
        <authorList>
            <person name="de Groot N.N."/>
        </authorList>
    </citation>
    <scope>NUCLEOTIDE SEQUENCE [LARGE SCALE GENOMIC DNA]</scope>
    <source>
        <strain evidence="3 4">DSM 18438</strain>
    </source>
</reference>
<dbReference type="Pfam" id="PF05943">
    <property type="entry name" value="VipB"/>
    <property type="match status" value="1"/>
</dbReference>
<feature type="domain" description="TssC1 N-terminal" evidence="1">
    <location>
        <begin position="113"/>
        <end position="373"/>
    </location>
</feature>
<evidence type="ECO:0000259" key="1">
    <source>
        <dbReference type="Pfam" id="PF05943"/>
    </source>
</evidence>
<evidence type="ECO:0000259" key="2">
    <source>
        <dbReference type="Pfam" id="PF18945"/>
    </source>
</evidence>
<evidence type="ECO:0000313" key="4">
    <source>
        <dbReference type="Proteomes" id="UP000199058"/>
    </source>
</evidence>
<sequence>MKKALTLDPSLLDYQLPPGQPALPCRLLVIADPGCDSKEPMEPQALTSMNAWLERHQPQVSCQLSGTDTLTFTFRQLEDLQPEALYQQLCQQLDKPTTDDEFSLLTREQEHLELLNQVYKNPRLRQLEATWRSLDRLVRQAQSSPTTQIHLLAMSSEQLHDDLDQELTTSQLFEWVYSQELGQYGGQPFSALLVDHYWSPHQQDLASLKQLALLGQVAHCPVISSLEPSLIGMQDFTDPLDQELLENLISSRRFIKLRQLMASEAARYLTLTLPRVLLRAPYQQQLGSAWFQENGTTPNTSLLWGHPGYPLASQLLQSFQQLGAYTGLLHSQGKLAPTFSQVQLGSGQVRQSPLEVNWSPNQINQLVKLGFSPWQPGGEGGQQLMLDRAVSLHAGQEPRASRLTPDNQLLFLMTTCRVAHYLKQLVRELLGTSANLETLEAHLNQWLQGIVSAQERPVAEVLHRKPFRQASLRLQAATPTEASMHLELTPHLRYQGESFTLNLTSPLVGGAHG</sequence>
<accession>A0A1I1H481</accession>
<dbReference type="RefSeq" id="WP_091962259.1">
    <property type="nucleotide sequence ID" value="NZ_FOLH01000003.1"/>
</dbReference>
<dbReference type="InterPro" id="IPR010269">
    <property type="entry name" value="T6SS_TssC-like"/>
</dbReference>
<feature type="domain" description="TssC1 C-terminal" evidence="2">
    <location>
        <begin position="407"/>
        <end position="506"/>
    </location>
</feature>
<proteinExistence type="predicted"/>
<dbReference type="EMBL" id="FOLH01000003">
    <property type="protein sequence ID" value="SFC18744.1"/>
    <property type="molecule type" value="Genomic_DNA"/>
</dbReference>
<dbReference type="PANTHER" id="PTHR35565:SF1">
    <property type="entry name" value="TYPE VI SECRETION SYSTEM CONTRACTILE SHEATH LARGE SUBUNIT"/>
    <property type="match status" value="1"/>
</dbReference>
<dbReference type="OrthoDB" id="9764000at2"/>
<gene>
    <name evidence="3" type="ORF">SAMN05660443_1794</name>
</gene>
<dbReference type="InterPro" id="IPR044031">
    <property type="entry name" value="TssC1_N"/>
</dbReference>
<organism evidence="3 4">
    <name type="scientific">Marinospirillum celere</name>
    <dbReference type="NCBI Taxonomy" id="1122252"/>
    <lineage>
        <taxon>Bacteria</taxon>
        <taxon>Pseudomonadati</taxon>
        <taxon>Pseudomonadota</taxon>
        <taxon>Gammaproteobacteria</taxon>
        <taxon>Oceanospirillales</taxon>
        <taxon>Oceanospirillaceae</taxon>
        <taxon>Marinospirillum</taxon>
    </lineage>
</organism>
<dbReference type="AlphaFoldDB" id="A0A1I1H481"/>
<dbReference type="InterPro" id="IPR044032">
    <property type="entry name" value="TssC1_C"/>
</dbReference>